<keyword evidence="1" id="KW-0614">Plasmid</keyword>
<dbReference type="EMBL" id="CP033119">
    <property type="protein sequence ID" value="AYO52223.1"/>
    <property type="molecule type" value="Genomic_DNA"/>
</dbReference>
<gene>
    <name evidence="1" type="ORF">CDG68_00300</name>
</gene>
<accession>A0A3G2SWL5</accession>
<protein>
    <submittedName>
        <fullName evidence="1">Uncharacterized protein</fullName>
    </submittedName>
</protein>
<name>A0A3G2SWL5_9GAMM</name>
<reference evidence="1 2" key="1">
    <citation type="submission" date="2018-10" db="EMBL/GenBank/DDBJ databases">
        <title>The complete genome of Acinetobacter wuhouensis strain WCHAW010062.</title>
        <authorList>
            <person name="Hu Y."/>
            <person name="Long H."/>
            <person name="Feng Y."/>
            <person name="Zong Z."/>
        </authorList>
    </citation>
    <scope>NUCLEOTIDE SEQUENCE [LARGE SCALE GENOMIC DNA]</scope>
    <source>
        <strain evidence="1 2">WCHAW010062</strain>
        <plasmid evidence="1 2">p1_010062</plasmid>
    </source>
</reference>
<dbReference type="Proteomes" id="UP000279962">
    <property type="component" value="Plasmid p1_010062"/>
</dbReference>
<dbReference type="RefSeq" id="WP_087554507.1">
    <property type="nucleotide sequence ID" value="NZ_CP033119.1"/>
</dbReference>
<geneLocation type="plasmid" evidence="1 2">
    <name>p1_010062</name>
</geneLocation>
<evidence type="ECO:0000313" key="1">
    <source>
        <dbReference type="EMBL" id="AYO52223.1"/>
    </source>
</evidence>
<dbReference type="AlphaFoldDB" id="A0A3G2SWL5"/>
<evidence type="ECO:0000313" key="2">
    <source>
        <dbReference type="Proteomes" id="UP000279962"/>
    </source>
</evidence>
<organism evidence="1 2">
    <name type="scientific">Acinetobacter wuhouensis</name>
    <dbReference type="NCBI Taxonomy" id="1879050"/>
    <lineage>
        <taxon>Bacteria</taxon>
        <taxon>Pseudomonadati</taxon>
        <taxon>Pseudomonadota</taxon>
        <taxon>Gammaproteobacteria</taxon>
        <taxon>Moraxellales</taxon>
        <taxon>Moraxellaceae</taxon>
        <taxon>Acinetobacter</taxon>
    </lineage>
</organism>
<proteinExistence type="predicted"/>
<sequence>MKRVLNIAVSGVSLVVLNQLKTQIISCLPSDIEVHWVNISEQHIDLLLVNKLFFHSSSIQNILSHHVSHYLCLIKVADNGGRIIDDTLSFPLVHLDELKRWLNDYCLNDTSVAKSKDIAEPSSNLVSLDTASIFENIFNSNNGFIQVCDEKGFLVLIDRATDRIWANSEIPMLRFNNMISKSYATSQFIQETISHQCAEDLYIGLWKILDRSITLNVPQVQLSQYFKLHIWPQLPAGSVRKDLFKLSACFAEGANIQMVADHLELSHQRIFHFIAIAQLLRMGQCIEPHEAKFIAPQQTIEEAKVNKISGFFGKLRKKLGF</sequence>